<name>A0AA40F5D9_9PEZI</name>
<keyword evidence="4" id="KW-1185">Reference proteome</keyword>
<evidence type="ECO:0000313" key="3">
    <source>
        <dbReference type="EMBL" id="KAK0751361.1"/>
    </source>
</evidence>
<comment type="caution">
    <text evidence="3">The sequence shown here is derived from an EMBL/GenBank/DDBJ whole genome shotgun (WGS) entry which is preliminary data.</text>
</comment>
<dbReference type="AlphaFoldDB" id="A0AA40F5D9"/>
<protein>
    <submittedName>
        <fullName evidence="3">Uncharacterized protein</fullName>
    </submittedName>
</protein>
<dbReference type="Proteomes" id="UP001172155">
    <property type="component" value="Unassembled WGS sequence"/>
</dbReference>
<keyword evidence="2" id="KW-0812">Transmembrane</keyword>
<sequence>MYVKRQGEGRVERGKGRVLFGWGGARTDRGRRRLCLARWIGARTRGYLRRMDVEDTRGMGTGCGKGTLDFVWLNLSFSRGYHPLNINTTHCCTTALIHKPLFFPTDILSGQHLPAHPPPDPRQKTMRPSNIPPPPLARRSTDPLDAPPPIHHDPASESLWASEYASSNKVVVVGIDLGLAAILGIFLFVVWRQWRKGKKNRMAVDAEAAKGGRAGNVGSSSSSQQQQPAQLASGMEKDEVAVVVVAAALPEPEEIHKKGGK</sequence>
<evidence type="ECO:0000313" key="4">
    <source>
        <dbReference type="Proteomes" id="UP001172155"/>
    </source>
</evidence>
<proteinExistence type="predicted"/>
<evidence type="ECO:0000256" key="1">
    <source>
        <dbReference type="SAM" id="MobiDB-lite"/>
    </source>
</evidence>
<keyword evidence="2" id="KW-1133">Transmembrane helix</keyword>
<feature type="region of interest" description="Disordered" evidence="1">
    <location>
        <begin position="112"/>
        <end position="153"/>
    </location>
</feature>
<evidence type="ECO:0000256" key="2">
    <source>
        <dbReference type="SAM" id="Phobius"/>
    </source>
</evidence>
<accession>A0AA40F5D9</accession>
<keyword evidence="2" id="KW-0472">Membrane</keyword>
<dbReference type="EMBL" id="JAUKUD010000002">
    <property type="protein sequence ID" value="KAK0751361.1"/>
    <property type="molecule type" value="Genomic_DNA"/>
</dbReference>
<organism evidence="3 4">
    <name type="scientific">Schizothecium vesticola</name>
    <dbReference type="NCBI Taxonomy" id="314040"/>
    <lineage>
        <taxon>Eukaryota</taxon>
        <taxon>Fungi</taxon>
        <taxon>Dikarya</taxon>
        <taxon>Ascomycota</taxon>
        <taxon>Pezizomycotina</taxon>
        <taxon>Sordariomycetes</taxon>
        <taxon>Sordariomycetidae</taxon>
        <taxon>Sordariales</taxon>
        <taxon>Schizotheciaceae</taxon>
        <taxon>Schizothecium</taxon>
    </lineage>
</organism>
<reference evidence="3" key="1">
    <citation type="submission" date="2023-06" db="EMBL/GenBank/DDBJ databases">
        <title>Genome-scale phylogeny and comparative genomics of the fungal order Sordariales.</title>
        <authorList>
            <consortium name="Lawrence Berkeley National Laboratory"/>
            <person name="Hensen N."/>
            <person name="Bonometti L."/>
            <person name="Westerberg I."/>
            <person name="Brannstrom I.O."/>
            <person name="Guillou S."/>
            <person name="Cros-Aarteil S."/>
            <person name="Calhoun S."/>
            <person name="Haridas S."/>
            <person name="Kuo A."/>
            <person name="Mondo S."/>
            <person name="Pangilinan J."/>
            <person name="Riley R."/>
            <person name="LaButti K."/>
            <person name="Andreopoulos B."/>
            <person name="Lipzen A."/>
            <person name="Chen C."/>
            <person name="Yanf M."/>
            <person name="Daum C."/>
            <person name="Ng V."/>
            <person name="Clum A."/>
            <person name="Steindorff A."/>
            <person name="Ohm R."/>
            <person name="Martin F."/>
            <person name="Silar P."/>
            <person name="Natvig D."/>
            <person name="Lalanne C."/>
            <person name="Gautier V."/>
            <person name="Ament-velasquez S.L."/>
            <person name="Kruys A."/>
            <person name="Hutchinson M.I."/>
            <person name="Powell A.J."/>
            <person name="Barry K."/>
            <person name="Miller A.N."/>
            <person name="Grigoriev I.V."/>
            <person name="Debuchy R."/>
            <person name="Gladieux P."/>
            <person name="Thoren M.H."/>
            <person name="Johannesson H."/>
        </authorList>
    </citation>
    <scope>NUCLEOTIDE SEQUENCE</scope>
    <source>
        <strain evidence="3">SMH3187-1</strain>
    </source>
</reference>
<feature type="region of interest" description="Disordered" evidence="1">
    <location>
        <begin position="206"/>
        <end position="234"/>
    </location>
</feature>
<feature type="transmembrane region" description="Helical" evidence="2">
    <location>
        <begin position="170"/>
        <end position="191"/>
    </location>
</feature>
<gene>
    <name evidence="3" type="ORF">B0T18DRAFT_67172</name>
</gene>